<keyword evidence="2" id="KW-1185">Reference proteome</keyword>
<evidence type="ECO:0000313" key="1">
    <source>
        <dbReference type="EMBL" id="MDQ0535747.1"/>
    </source>
</evidence>
<reference evidence="1 2" key="1">
    <citation type="submission" date="2023-07" db="EMBL/GenBank/DDBJ databases">
        <title>Genomic Encyclopedia of Type Strains, Phase IV (KMG-IV): sequencing the most valuable type-strain genomes for metagenomic binning, comparative biology and taxonomic classification.</title>
        <authorList>
            <person name="Goeker M."/>
        </authorList>
    </citation>
    <scope>NUCLEOTIDE SEQUENCE [LARGE SCALE GENOMIC DNA]</scope>
    <source>
        <strain evidence="1 2">DSM 19922</strain>
    </source>
</reference>
<evidence type="ECO:0000313" key="2">
    <source>
        <dbReference type="Proteomes" id="UP001244552"/>
    </source>
</evidence>
<name>A0ABU0MQK2_9PROT</name>
<comment type="caution">
    <text evidence="1">The sequence shown here is derived from an EMBL/GenBank/DDBJ whole genome shotgun (WGS) entry which is preliminary data.</text>
</comment>
<proteinExistence type="predicted"/>
<dbReference type="Proteomes" id="UP001244552">
    <property type="component" value="Unassembled WGS sequence"/>
</dbReference>
<sequence>MQLTNPCEDLMQIPTPVIGTVLAVGLNLCMIGLSTSPASAGCQEEFEDLNAAQTRAGAYEITGDVVIEDRKADRVRKSRVVTQFDSHGSVRMTGVNLLTQPDFVIVGEAGWIDDKGQWVPMAAADVAASRARLTESGFFYADNASDFECLGLQSFDDKTYLTFRFVQNTQSYKTQITAYFDPVSRLPVAGQTALETGRLISTSMMRYRFDPTIHIEAPK</sequence>
<accession>A0ABU0MQK2</accession>
<organism evidence="1 2">
    <name type="scientific">Azospirillum picis</name>
    <dbReference type="NCBI Taxonomy" id="488438"/>
    <lineage>
        <taxon>Bacteria</taxon>
        <taxon>Pseudomonadati</taxon>
        <taxon>Pseudomonadota</taxon>
        <taxon>Alphaproteobacteria</taxon>
        <taxon>Rhodospirillales</taxon>
        <taxon>Azospirillaceae</taxon>
        <taxon>Azospirillum</taxon>
    </lineage>
</organism>
<dbReference type="RefSeq" id="WP_209987620.1">
    <property type="nucleotide sequence ID" value="NZ_JAGINO010000022.1"/>
</dbReference>
<dbReference type="EMBL" id="JAUSVU010000020">
    <property type="protein sequence ID" value="MDQ0535747.1"/>
    <property type="molecule type" value="Genomic_DNA"/>
</dbReference>
<protein>
    <submittedName>
        <fullName evidence="1">Uncharacterized protein</fullName>
    </submittedName>
</protein>
<gene>
    <name evidence="1" type="ORF">QO018_004631</name>
</gene>